<feature type="compositionally biased region" description="Pro residues" evidence="1">
    <location>
        <begin position="302"/>
        <end position="316"/>
    </location>
</feature>
<proteinExistence type="predicted"/>
<feature type="region of interest" description="Disordered" evidence="1">
    <location>
        <begin position="1"/>
        <end position="202"/>
    </location>
</feature>
<dbReference type="AlphaFoldDB" id="A0A9P5PQ91"/>
<feature type="compositionally biased region" description="Low complexity" evidence="1">
    <location>
        <begin position="317"/>
        <end position="326"/>
    </location>
</feature>
<feature type="compositionally biased region" description="Polar residues" evidence="1">
    <location>
        <begin position="14"/>
        <end position="43"/>
    </location>
</feature>
<organism evidence="2 3">
    <name type="scientific">Rhodocollybia butyracea</name>
    <dbReference type="NCBI Taxonomy" id="206335"/>
    <lineage>
        <taxon>Eukaryota</taxon>
        <taxon>Fungi</taxon>
        <taxon>Dikarya</taxon>
        <taxon>Basidiomycota</taxon>
        <taxon>Agaricomycotina</taxon>
        <taxon>Agaricomycetes</taxon>
        <taxon>Agaricomycetidae</taxon>
        <taxon>Agaricales</taxon>
        <taxon>Marasmiineae</taxon>
        <taxon>Omphalotaceae</taxon>
        <taxon>Rhodocollybia</taxon>
    </lineage>
</organism>
<evidence type="ECO:0000256" key="1">
    <source>
        <dbReference type="SAM" id="MobiDB-lite"/>
    </source>
</evidence>
<accession>A0A9P5PQ91</accession>
<dbReference type="EMBL" id="JADNRY010000044">
    <property type="protein sequence ID" value="KAF9070169.1"/>
    <property type="molecule type" value="Genomic_DNA"/>
</dbReference>
<gene>
    <name evidence="2" type="ORF">BDP27DRAFT_648222</name>
</gene>
<evidence type="ECO:0000313" key="3">
    <source>
        <dbReference type="Proteomes" id="UP000772434"/>
    </source>
</evidence>
<dbReference type="PANTHER" id="PTHR28031:SF1">
    <property type="entry name" value="PROLINE-RICH PROTEIN HUA1"/>
    <property type="match status" value="1"/>
</dbReference>
<dbReference type="GO" id="GO:0005737">
    <property type="term" value="C:cytoplasm"/>
    <property type="evidence" value="ECO:0007669"/>
    <property type="project" value="TreeGrafter"/>
</dbReference>
<name>A0A9P5PQ91_9AGAR</name>
<evidence type="ECO:0000313" key="2">
    <source>
        <dbReference type="EMBL" id="KAF9070169.1"/>
    </source>
</evidence>
<reference evidence="2" key="1">
    <citation type="submission" date="2020-11" db="EMBL/GenBank/DDBJ databases">
        <authorList>
            <consortium name="DOE Joint Genome Institute"/>
            <person name="Ahrendt S."/>
            <person name="Riley R."/>
            <person name="Andreopoulos W."/>
            <person name="Labutti K."/>
            <person name="Pangilinan J."/>
            <person name="Ruiz-Duenas F.J."/>
            <person name="Barrasa J.M."/>
            <person name="Sanchez-Garcia M."/>
            <person name="Camarero S."/>
            <person name="Miyauchi S."/>
            <person name="Serrano A."/>
            <person name="Linde D."/>
            <person name="Babiker R."/>
            <person name="Drula E."/>
            <person name="Ayuso-Fernandez I."/>
            <person name="Pacheco R."/>
            <person name="Padilla G."/>
            <person name="Ferreira P."/>
            <person name="Barriuso J."/>
            <person name="Kellner H."/>
            <person name="Castanera R."/>
            <person name="Alfaro M."/>
            <person name="Ramirez L."/>
            <person name="Pisabarro A.G."/>
            <person name="Kuo A."/>
            <person name="Tritt A."/>
            <person name="Lipzen A."/>
            <person name="He G."/>
            <person name="Yan M."/>
            <person name="Ng V."/>
            <person name="Cullen D."/>
            <person name="Martin F."/>
            <person name="Rosso M.-N."/>
            <person name="Henrissat B."/>
            <person name="Hibbett D."/>
            <person name="Martinez A.T."/>
            <person name="Grigoriev I.V."/>
        </authorList>
    </citation>
    <scope>NUCLEOTIDE SEQUENCE</scope>
    <source>
        <strain evidence="2">AH 40177</strain>
    </source>
</reference>
<feature type="compositionally biased region" description="Pro residues" evidence="1">
    <location>
        <begin position="169"/>
        <end position="182"/>
    </location>
</feature>
<keyword evidence="3" id="KW-1185">Reference proteome</keyword>
<dbReference type="InterPro" id="IPR038910">
    <property type="entry name" value="Hua1-like"/>
</dbReference>
<protein>
    <submittedName>
        <fullName evidence="2">Uncharacterized protein</fullName>
    </submittedName>
</protein>
<feature type="compositionally biased region" description="Polar residues" evidence="1">
    <location>
        <begin position="276"/>
        <end position="296"/>
    </location>
</feature>
<feature type="compositionally biased region" description="Polar residues" evidence="1">
    <location>
        <begin position="96"/>
        <end position="131"/>
    </location>
</feature>
<comment type="caution">
    <text evidence="2">The sequence shown here is derived from an EMBL/GenBank/DDBJ whole genome shotgun (WGS) entry which is preliminary data.</text>
</comment>
<dbReference type="Proteomes" id="UP000772434">
    <property type="component" value="Unassembled WGS sequence"/>
</dbReference>
<dbReference type="PANTHER" id="PTHR28031">
    <property type="entry name" value="PROLINE-RICH PROTEIN HUA1"/>
    <property type="match status" value="1"/>
</dbReference>
<feature type="region of interest" description="Disordered" evidence="1">
    <location>
        <begin position="274"/>
        <end position="332"/>
    </location>
</feature>
<sequence>MPSLNPFRNPPPASSSQSGTSLPALSPAPTGTSTVSDTATATRPSPSPSPDILNEELPPAYTPAADSRHGEHTIEYGPTRPFQNPARPSPRPARATQSTGWSPSQNLVVPDSQHASSRIGTHSSLQYNSNVAPPLPPRPNTTSPMSPTSDFARDFYAAGPGERETSRYAPPPGPPPSRPPPPSDDDGRPTTKPTPGRPLLNQGRLLVYPAGYECEKCHNIGYKQNDPSHPCRKCWSKFAKPFSGAITYSSFKSSSAGSGKTFQRPLPVLRPAGATATRSQRNSGYPGSTYVQNLGPAQNMYAPPPLPPPGPSPPPSIRAIPSGPFGAPQPPPGSVVYSPGDPRLGGRQCLSCDGDGVVGGFLFQEQCTLCGGIGRTFY</sequence>
<dbReference type="OrthoDB" id="2405700at2759"/>